<dbReference type="CDD" id="cd02511">
    <property type="entry name" value="Beta4Glucosyltransferase"/>
    <property type="match status" value="1"/>
</dbReference>
<dbReference type="Pfam" id="PF00535">
    <property type="entry name" value="Glycos_transf_2"/>
    <property type="match status" value="1"/>
</dbReference>
<feature type="domain" description="Glycosyltransferase 2-like" evidence="2">
    <location>
        <begin position="30"/>
        <end position="164"/>
    </location>
</feature>
<dbReference type="SUPFAM" id="SSF48452">
    <property type="entry name" value="TPR-like"/>
    <property type="match status" value="1"/>
</dbReference>
<dbReference type="InterPro" id="IPR011990">
    <property type="entry name" value="TPR-like_helical_dom_sf"/>
</dbReference>
<dbReference type="SMART" id="SM00028">
    <property type="entry name" value="TPR"/>
    <property type="match status" value="2"/>
</dbReference>
<keyword evidence="1" id="KW-0812">Transmembrane</keyword>
<organism evidence="3 4">
    <name type="scientific">Longibaculum muris</name>
    <dbReference type="NCBI Taxonomy" id="1796628"/>
    <lineage>
        <taxon>Bacteria</taxon>
        <taxon>Bacillati</taxon>
        <taxon>Bacillota</taxon>
        <taxon>Erysipelotrichia</taxon>
        <taxon>Erysipelotrichales</taxon>
        <taxon>Coprobacillaceae</taxon>
        <taxon>Longibaculum</taxon>
    </lineage>
</organism>
<dbReference type="InterPro" id="IPR029044">
    <property type="entry name" value="Nucleotide-diphossugar_trans"/>
</dbReference>
<reference evidence="3 4" key="1">
    <citation type="submission" date="2019-03" db="EMBL/GenBank/DDBJ databases">
        <title>Genomic Encyclopedia of Type Strains, Phase IV (KMG-IV): sequencing the most valuable type-strain genomes for metagenomic binning, comparative biology and taxonomic classification.</title>
        <authorList>
            <person name="Goeker M."/>
        </authorList>
    </citation>
    <scope>NUCLEOTIDE SEQUENCE [LARGE SCALE GENOMIC DNA]</scope>
    <source>
        <strain evidence="3 4">DSM 29487</strain>
    </source>
</reference>
<keyword evidence="4" id="KW-1185">Reference proteome</keyword>
<dbReference type="PANTHER" id="PTHR43630:SF2">
    <property type="entry name" value="GLYCOSYLTRANSFERASE"/>
    <property type="match status" value="1"/>
</dbReference>
<comment type="caution">
    <text evidence="3">The sequence shown here is derived from an EMBL/GenBank/DDBJ whole genome shotgun (WGS) entry which is preliminary data.</text>
</comment>
<dbReference type="InterPro" id="IPR019734">
    <property type="entry name" value="TPR_rpt"/>
</dbReference>
<dbReference type="SUPFAM" id="SSF53448">
    <property type="entry name" value="Nucleotide-diphospho-sugar transferases"/>
    <property type="match status" value="1"/>
</dbReference>
<dbReference type="InterPro" id="IPR001173">
    <property type="entry name" value="Glyco_trans_2-like"/>
</dbReference>
<proteinExistence type="predicted"/>
<evidence type="ECO:0000313" key="3">
    <source>
        <dbReference type="EMBL" id="TCV98630.1"/>
    </source>
</evidence>
<dbReference type="Gene3D" id="3.90.550.10">
    <property type="entry name" value="Spore Coat Polysaccharide Biosynthesis Protein SpsA, Chain A"/>
    <property type="match status" value="1"/>
</dbReference>
<evidence type="ECO:0000256" key="1">
    <source>
        <dbReference type="SAM" id="Phobius"/>
    </source>
</evidence>
<feature type="transmembrane region" description="Helical" evidence="1">
    <location>
        <begin position="12"/>
        <end position="35"/>
    </location>
</feature>
<keyword evidence="1" id="KW-0472">Membrane</keyword>
<evidence type="ECO:0000313" key="4">
    <source>
        <dbReference type="Proteomes" id="UP000295515"/>
    </source>
</evidence>
<dbReference type="Proteomes" id="UP000295515">
    <property type="component" value="Unassembled WGS sequence"/>
</dbReference>
<gene>
    <name evidence="3" type="ORF">EDD60_11137</name>
</gene>
<dbReference type="AlphaFoldDB" id="A0A4R3Z0X2"/>
<sequence>MIHRLSGCYNNHFFYIHTYIILVKYMITISVCMIVKNEEDVLGRALKSVQGIADEIIIVDTGSTDSTKEIASSYTNKIYDFEWCDDFSKARNYSFSKATKDYCMWLDADDVILEEDQKEFMKLKETLSLDTSVVMMRYNTHFDNNGKPIFTYYRERLLKRKDQFYWEGFVHEVISPRGKVIYSDIAITHKKLKAANPHRNLMIFKNKLKDGVIFSPREMFYYARELYYHEYYDEAISEFKRFLNTHQGWRENNISACQFLGYCYYQKNDMQQAVSWLLNSLCYDVPRAEVCCDLGQYFYELKCYEQAIFWYATALSCQRNDESGAFISPDCYDYIPYMQLCLCYDAIKDYKTAKFYNDMAGQCKPNDPSYLHNKHYFEKINEK</sequence>
<dbReference type="Gene3D" id="1.25.40.10">
    <property type="entry name" value="Tetratricopeptide repeat domain"/>
    <property type="match status" value="2"/>
</dbReference>
<keyword evidence="3" id="KW-0808">Transferase</keyword>
<keyword evidence="1" id="KW-1133">Transmembrane helix</keyword>
<protein>
    <submittedName>
        <fullName evidence="3">Glycosyltransferase involved in cell wall biosynthesis</fullName>
    </submittedName>
</protein>
<dbReference type="EMBL" id="SMCQ01000011">
    <property type="protein sequence ID" value="TCV98630.1"/>
    <property type="molecule type" value="Genomic_DNA"/>
</dbReference>
<name>A0A4R3Z0X2_9FIRM</name>
<dbReference type="PANTHER" id="PTHR43630">
    <property type="entry name" value="POLY-BETA-1,6-N-ACETYL-D-GLUCOSAMINE SYNTHASE"/>
    <property type="match status" value="1"/>
</dbReference>
<dbReference type="GO" id="GO:0016740">
    <property type="term" value="F:transferase activity"/>
    <property type="evidence" value="ECO:0007669"/>
    <property type="project" value="UniProtKB-KW"/>
</dbReference>
<evidence type="ECO:0000259" key="2">
    <source>
        <dbReference type="Pfam" id="PF00535"/>
    </source>
</evidence>
<accession>A0A4R3Z0X2</accession>